<dbReference type="GeneID" id="25259490"/>
<keyword evidence="2 5" id="KW-0812">Transmembrane</keyword>
<protein>
    <submittedName>
        <fullName evidence="6">Uncharacterized protein</fullName>
    </submittedName>
</protein>
<proteinExistence type="predicted"/>
<dbReference type="GO" id="GO:0007031">
    <property type="term" value="P:peroxisome organization"/>
    <property type="evidence" value="ECO:0007669"/>
    <property type="project" value="TreeGrafter"/>
</dbReference>
<comment type="subcellular location">
    <subcellularLocation>
        <location evidence="1">Membrane</location>
        <topology evidence="1">Multi-pass membrane protein</topology>
    </subcellularLocation>
</comment>
<dbReference type="VEuPathDB" id="MicrosporidiaDB:DI09_2p90"/>
<dbReference type="InterPro" id="IPR052816">
    <property type="entry name" value="Peroxisomal_Membrane_PEX28-32"/>
</dbReference>
<sequence length="313" mass="35519">MYQKLQPRVSPVYFYQANLLRSLRFIDVGGCLSTLHYYCISLSTKEISNSASFLEPSRSDALLNLDPLTLDETLNWVEQVFQSSNISQDGLLPPSKEVFPSTSSTQLGSSFPFAPPLSGGTSELQMSFFQKTLYKTAIAYKVSRCKSRKAAKLNLITTLPMNFIRMLYRIVFLKAIKYEFPASSVPVVESESALNSVKSLRKALEIDIPIRRNMTELQNMMGDFADAVDQLLCTLAYYMLEEDLAHIILRWMILIFAFISFYMTSNFLSTNALFATAGTALLAYCHPWIRCFVSSFLMVTMDYMYTTNSHPHI</sequence>
<gene>
    <name evidence="6" type="ORF">DI09_2p90</name>
</gene>
<evidence type="ECO:0000256" key="4">
    <source>
        <dbReference type="ARBA" id="ARBA00023136"/>
    </source>
</evidence>
<evidence type="ECO:0000313" key="6">
    <source>
        <dbReference type="EMBL" id="KGG51632.1"/>
    </source>
</evidence>
<name>A0A098VRH3_9MICR</name>
<feature type="transmembrane region" description="Helical" evidence="5">
    <location>
        <begin position="247"/>
        <end position="265"/>
    </location>
</feature>
<dbReference type="HOGENOM" id="CLU_888733_0_0_1"/>
<accession>A0A098VRH3</accession>
<evidence type="ECO:0000256" key="2">
    <source>
        <dbReference type="ARBA" id="ARBA00022692"/>
    </source>
</evidence>
<dbReference type="AlphaFoldDB" id="A0A098VRH3"/>
<evidence type="ECO:0000256" key="3">
    <source>
        <dbReference type="ARBA" id="ARBA00022989"/>
    </source>
</evidence>
<dbReference type="RefSeq" id="XP_013238115.1">
    <property type="nucleotide sequence ID" value="XM_013382661.1"/>
</dbReference>
<keyword evidence="3 5" id="KW-1133">Transmembrane helix</keyword>
<dbReference type="PANTHER" id="PTHR28304">
    <property type="entry name" value="PEROXISOMAL MEMBRANE PROTEIN PEX29"/>
    <property type="match status" value="1"/>
</dbReference>
<evidence type="ECO:0000256" key="1">
    <source>
        <dbReference type="ARBA" id="ARBA00004141"/>
    </source>
</evidence>
<comment type="caution">
    <text evidence="6">The sequence shown here is derived from an EMBL/GenBank/DDBJ whole genome shotgun (WGS) entry which is preliminary data.</text>
</comment>
<keyword evidence="7" id="KW-1185">Reference proteome</keyword>
<dbReference type="PANTHER" id="PTHR28304:SF2">
    <property type="entry name" value="PEROXISOMAL MEMBRANE PROTEIN PEX29"/>
    <property type="match status" value="1"/>
</dbReference>
<evidence type="ECO:0000313" key="7">
    <source>
        <dbReference type="Proteomes" id="UP000029725"/>
    </source>
</evidence>
<dbReference type="GO" id="GO:0005778">
    <property type="term" value="C:peroxisomal membrane"/>
    <property type="evidence" value="ECO:0007669"/>
    <property type="project" value="TreeGrafter"/>
</dbReference>
<dbReference type="Proteomes" id="UP000029725">
    <property type="component" value="Unassembled WGS sequence"/>
</dbReference>
<reference evidence="6 7" key="1">
    <citation type="submission" date="2014-04" db="EMBL/GenBank/DDBJ databases">
        <title>A new species of microsporidia sheds light on the evolution of extreme parasitism.</title>
        <authorList>
            <person name="Haag K.L."/>
            <person name="James T.Y."/>
            <person name="Larsson R."/>
            <person name="Schaer T.M."/>
            <person name="Refardt D."/>
            <person name="Pombert J.-F."/>
            <person name="Ebert D."/>
        </authorList>
    </citation>
    <scope>NUCLEOTIDE SEQUENCE [LARGE SCALE GENOMIC DNA]</scope>
    <source>
        <strain evidence="6 7">UGP3</strain>
        <tissue evidence="6">Spores</tissue>
    </source>
</reference>
<keyword evidence="4 5" id="KW-0472">Membrane</keyword>
<evidence type="ECO:0000256" key="5">
    <source>
        <dbReference type="SAM" id="Phobius"/>
    </source>
</evidence>
<organism evidence="6 7">
    <name type="scientific">Mitosporidium daphniae</name>
    <dbReference type="NCBI Taxonomy" id="1485682"/>
    <lineage>
        <taxon>Eukaryota</taxon>
        <taxon>Fungi</taxon>
        <taxon>Fungi incertae sedis</taxon>
        <taxon>Microsporidia</taxon>
        <taxon>Mitosporidium</taxon>
    </lineage>
</organism>
<dbReference type="EMBL" id="JMKJ01000222">
    <property type="protein sequence ID" value="KGG51632.1"/>
    <property type="molecule type" value="Genomic_DNA"/>
</dbReference>
<feature type="transmembrane region" description="Helical" evidence="5">
    <location>
        <begin position="271"/>
        <end position="289"/>
    </location>
</feature>